<dbReference type="CDD" id="cd00609">
    <property type="entry name" value="AAT_like"/>
    <property type="match status" value="1"/>
</dbReference>
<dbReference type="EMBL" id="QRPK01000007">
    <property type="protein sequence ID" value="RHM14527.1"/>
    <property type="molecule type" value="Genomic_DNA"/>
</dbReference>
<dbReference type="InterPro" id="IPR015424">
    <property type="entry name" value="PyrdxlP-dep_Trfase"/>
</dbReference>
<dbReference type="SUPFAM" id="SSF46785">
    <property type="entry name" value="Winged helix' DNA-binding domain"/>
    <property type="match status" value="1"/>
</dbReference>
<dbReference type="AlphaFoldDB" id="A0A415PP46"/>
<dbReference type="Gene3D" id="3.40.640.10">
    <property type="entry name" value="Type I PLP-dependent aspartate aminotransferase-like (Major domain)"/>
    <property type="match status" value="1"/>
</dbReference>
<protein>
    <submittedName>
        <fullName evidence="7">PLP-dependent aminotransferase family protein</fullName>
    </submittedName>
</protein>
<dbReference type="Proteomes" id="UP000284868">
    <property type="component" value="Unassembled WGS sequence"/>
</dbReference>
<keyword evidence="3" id="KW-0805">Transcription regulation</keyword>
<evidence type="ECO:0000313" key="8">
    <source>
        <dbReference type="Proteomes" id="UP000284868"/>
    </source>
</evidence>
<dbReference type="InterPro" id="IPR036388">
    <property type="entry name" value="WH-like_DNA-bd_sf"/>
</dbReference>
<evidence type="ECO:0000259" key="6">
    <source>
        <dbReference type="PROSITE" id="PS50949"/>
    </source>
</evidence>
<keyword evidence="7" id="KW-0032">Aminotransferase</keyword>
<dbReference type="Gene3D" id="1.10.10.10">
    <property type="entry name" value="Winged helix-like DNA-binding domain superfamily/Winged helix DNA-binding domain"/>
    <property type="match status" value="1"/>
</dbReference>
<comment type="similarity">
    <text evidence="1">In the C-terminal section; belongs to the class-I pyridoxal-phosphate-dependent aminotransferase family.</text>
</comment>
<dbReference type="GO" id="GO:0003700">
    <property type="term" value="F:DNA-binding transcription factor activity"/>
    <property type="evidence" value="ECO:0007669"/>
    <property type="project" value="InterPro"/>
</dbReference>
<dbReference type="InterPro" id="IPR036390">
    <property type="entry name" value="WH_DNA-bd_sf"/>
</dbReference>
<keyword evidence="8" id="KW-1185">Reference proteome</keyword>
<evidence type="ECO:0000256" key="4">
    <source>
        <dbReference type="ARBA" id="ARBA00023125"/>
    </source>
</evidence>
<dbReference type="Pfam" id="PF00392">
    <property type="entry name" value="GntR"/>
    <property type="match status" value="1"/>
</dbReference>
<accession>A0A415PP46</accession>
<comment type="caution">
    <text evidence="7">The sequence shown here is derived from an EMBL/GenBank/DDBJ whole genome shotgun (WGS) entry which is preliminary data.</text>
</comment>
<keyword evidence="2" id="KW-0663">Pyridoxal phosphate</keyword>
<evidence type="ECO:0000256" key="5">
    <source>
        <dbReference type="ARBA" id="ARBA00023163"/>
    </source>
</evidence>
<dbReference type="GO" id="GO:0008483">
    <property type="term" value="F:transaminase activity"/>
    <property type="evidence" value="ECO:0007669"/>
    <property type="project" value="UniProtKB-KW"/>
</dbReference>
<reference evidence="7 8" key="1">
    <citation type="submission" date="2018-08" db="EMBL/GenBank/DDBJ databases">
        <title>A genome reference for cultivated species of the human gut microbiota.</title>
        <authorList>
            <person name="Zou Y."/>
            <person name="Xue W."/>
            <person name="Luo G."/>
        </authorList>
    </citation>
    <scope>NUCLEOTIDE SEQUENCE [LARGE SCALE GENOMIC DNA]</scope>
    <source>
        <strain evidence="7 8">AF35-6BH</strain>
    </source>
</reference>
<proteinExistence type="inferred from homology"/>
<dbReference type="InterPro" id="IPR000524">
    <property type="entry name" value="Tscrpt_reg_HTH_GntR"/>
</dbReference>
<evidence type="ECO:0000256" key="2">
    <source>
        <dbReference type="ARBA" id="ARBA00022898"/>
    </source>
</evidence>
<evidence type="ECO:0000256" key="3">
    <source>
        <dbReference type="ARBA" id="ARBA00023015"/>
    </source>
</evidence>
<evidence type="ECO:0000256" key="1">
    <source>
        <dbReference type="ARBA" id="ARBA00005384"/>
    </source>
</evidence>
<keyword evidence="5" id="KW-0804">Transcription</keyword>
<dbReference type="PANTHER" id="PTHR46577">
    <property type="entry name" value="HTH-TYPE TRANSCRIPTIONAL REGULATORY PROTEIN GABR"/>
    <property type="match status" value="1"/>
</dbReference>
<feature type="domain" description="HTH gntR-type" evidence="6">
    <location>
        <begin position="57"/>
        <end position="125"/>
    </location>
</feature>
<dbReference type="InterPro" id="IPR015421">
    <property type="entry name" value="PyrdxlP-dep_Trfase_major"/>
</dbReference>
<dbReference type="PROSITE" id="PS50949">
    <property type="entry name" value="HTH_GNTR"/>
    <property type="match status" value="1"/>
</dbReference>
<dbReference type="GO" id="GO:0030170">
    <property type="term" value="F:pyridoxal phosphate binding"/>
    <property type="evidence" value="ECO:0007669"/>
    <property type="project" value="InterPro"/>
</dbReference>
<keyword evidence="4" id="KW-0238">DNA-binding</keyword>
<organism evidence="7 8">
    <name type="scientific">Amedibacillus dolichus</name>
    <dbReference type="NCBI Taxonomy" id="31971"/>
    <lineage>
        <taxon>Bacteria</taxon>
        <taxon>Bacillati</taxon>
        <taxon>Bacillota</taxon>
        <taxon>Erysipelotrichia</taxon>
        <taxon>Erysipelotrichales</taxon>
        <taxon>Erysipelotrichaceae</taxon>
        <taxon>Amedibacillus</taxon>
    </lineage>
</organism>
<dbReference type="SMART" id="SM00345">
    <property type="entry name" value="HTH_GNTR"/>
    <property type="match status" value="1"/>
</dbReference>
<dbReference type="GO" id="GO:0003677">
    <property type="term" value="F:DNA binding"/>
    <property type="evidence" value="ECO:0007669"/>
    <property type="project" value="UniProtKB-KW"/>
</dbReference>
<dbReference type="OrthoDB" id="9808770at2"/>
<gene>
    <name evidence="7" type="ORF">DWZ83_02545</name>
</gene>
<dbReference type="InterPro" id="IPR051446">
    <property type="entry name" value="HTH_trans_reg/aminotransferase"/>
</dbReference>
<dbReference type="InterPro" id="IPR004839">
    <property type="entry name" value="Aminotransferase_I/II_large"/>
</dbReference>
<keyword evidence="7" id="KW-0808">Transferase</keyword>
<dbReference type="PANTHER" id="PTHR46577:SF1">
    <property type="entry name" value="HTH-TYPE TRANSCRIPTIONAL REGULATORY PROTEIN GABR"/>
    <property type="match status" value="1"/>
</dbReference>
<dbReference type="SUPFAM" id="SSF53383">
    <property type="entry name" value="PLP-dependent transferases"/>
    <property type="match status" value="1"/>
</dbReference>
<name>A0A415PP46_9FIRM</name>
<dbReference type="CDD" id="cd07377">
    <property type="entry name" value="WHTH_GntR"/>
    <property type="match status" value="1"/>
</dbReference>
<dbReference type="Pfam" id="PF00155">
    <property type="entry name" value="Aminotran_1_2"/>
    <property type="match status" value="1"/>
</dbReference>
<sequence length="498" mass="57416">MFLFVSFHHFLYACILTNICMLKNIQNLIKIAGQICYTVMGDKMKMNITNFEKKAHSYLYQQIADQLAMDIRLGYLKKGDQLLSIRKAAQYYHVSKTCIEHAYEQLLVDGIITAHAKRGYFVDTSKEQLLLRSEILADKPLDKPSIRYDLCSQSIDFETFDTMLWKRYIKDILEQSSSIATYGDPQGEKQLRMALSQYVFTMRAALAQPQQIVVASSFQALCYLLFGLLSKPCVVGMCEPMFLPLQGVCQDYGIEIISLPSDEDGINLEALYQSPVNVLYVHARSDGAKYQPLSVAKRKQLLTWAKDKKAFIIEDDHNGELHYETRMVPAMQGFDEAGRVLYIGSFSRLLLPSLRISYMILNKELLARYEKRKEYYSPTASKVEQLALAGYILDGHLQRHIKRLKKCYRVKSAAFQHFLNIYFPDAELKLEESALQYHIALTEAYDMEAVVRLCKQRQIRINQRQKKQELTLSFAALSLENMEQALQEIKLCLQQAKR</sequence>
<evidence type="ECO:0000313" key="7">
    <source>
        <dbReference type="EMBL" id="RHM14527.1"/>
    </source>
</evidence>